<dbReference type="Gene3D" id="3.30.160.390">
    <property type="entry name" value="Integrase, DNA-binding domain"/>
    <property type="match status" value="1"/>
</dbReference>
<dbReference type="InterPro" id="IPR038488">
    <property type="entry name" value="Integrase_DNA-bd_sf"/>
</dbReference>
<evidence type="ECO:0000259" key="1">
    <source>
        <dbReference type="Pfam" id="PF13356"/>
    </source>
</evidence>
<evidence type="ECO:0000313" key="3">
    <source>
        <dbReference type="Proteomes" id="UP000635142"/>
    </source>
</evidence>
<organism evidence="2 3">
    <name type="scientific">Sulfitobacter aestuariivivens</name>
    <dbReference type="NCBI Taxonomy" id="2766981"/>
    <lineage>
        <taxon>Bacteria</taxon>
        <taxon>Pseudomonadati</taxon>
        <taxon>Pseudomonadota</taxon>
        <taxon>Alphaproteobacteria</taxon>
        <taxon>Rhodobacterales</taxon>
        <taxon>Roseobacteraceae</taxon>
        <taxon>Sulfitobacter</taxon>
    </lineage>
</organism>
<dbReference type="Pfam" id="PF13356">
    <property type="entry name" value="Arm-DNA-bind_3"/>
    <property type="match status" value="1"/>
</dbReference>
<dbReference type="InterPro" id="IPR025166">
    <property type="entry name" value="Integrase_DNA_bind_dom"/>
</dbReference>
<proteinExistence type="predicted"/>
<dbReference type="RefSeq" id="WP_191076757.1">
    <property type="nucleotide sequence ID" value="NZ_JACTAG010000002.1"/>
</dbReference>
<protein>
    <submittedName>
        <fullName evidence="2">DUF4102 domain-containing protein</fullName>
    </submittedName>
</protein>
<sequence length="93" mass="10266">MTETNARHALPGRHPAGPGLVLCVAEDGNAVWLVQGGTDTKERVLGRYPEMSVKVARQASAKWRLVARRGIDPEAEQEKARAEAARNLHQFYC</sequence>
<dbReference type="Proteomes" id="UP000635142">
    <property type="component" value="Unassembled WGS sequence"/>
</dbReference>
<gene>
    <name evidence="2" type="ORF">H9Q16_17820</name>
</gene>
<dbReference type="EMBL" id="JACTAG010000002">
    <property type="protein sequence ID" value="MBD3665798.1"/>
    <property type="molecule type" value="Genomic_DNA"/>
</dbReference>
<comment type="caution">
    <text evidence="2">The sequence shown here is derived from an EMBL/GenBank/DDBJ whole genome shotgun (WGS) entry which is preliminary data.</text>
</comment>
<dbReference type="AlphaFoldDB" id="A0A927HGS4"/>
<keyword evidence="3" id="KW-1185">Reference proteome</keyword>
<reference evidence="2" key="1">
    <citation type="submission" date="2020-08" db="EMBL/GenBank/DDBJ databases">
        <title>Sulfitobacter aestuariivivens sp. nov., isolated from a tidal flat.</title>
        <authorList>
            <person name="Park S."/>
            <person name="Yoon J.-H."/>
        </authorList>
    </citation>
    <scope>NUCLEOTIDE SEQUENCE</scope>
    <source>
        <strain evidence="2">TSTF-M16</strain>
    </source>
</reference>
<accession>A0A927HGS4</accession>
<name>A0A927HGS4_9RHOB</name>
<feature type="domain" description="Integrase DNA-binding" evidence="1">
    <location>
        <begin position="3"/>
        <end position="79"/>
    </location>
</feature>
<evidence type="ECO:0000313" key="2">
    <source>
        <dbReference type="EMBL" id="MBD3665798.1"/>
    </source>
</evidence>